<evidence type="ECO:0000313" key="2">
    <source>
        <dbReference type="Proteomes" id="UP001168821"/>
    </source>
</evidence>
<keyword evidence="2" id="KW-1185">Reference proteome</keyword>
<accession>A0AA38I8K3</accession>
<protein>
    <submittedName>
        <fullName evidence="1">Uncharacterized protein</fullName>
    </submittedName>
</protein>
<organism evidence="1 2">
    <name type="scientific">Zophobas morio</name>
    <dbReference type="NCBI Taxonomy" id="2755281"/>
    <lineage>
        <taxon>Eukaryota</taxon>
        <taxon>Metazoa</taxon>
        <taxon>Ecdysozoa</taxon>
        <taxon>Arthropoda</taxon>
        <taxon>Hexapoda</taxon>
        <taxon>Insecta</taxon>
        <taxon>Pterygota</taxon>
        <taxon>Neoptera</taxon>
        <taxon>Endopterygota</taxon>
        <taxon>Coleoptera</taxon>
        <taxon>Polyphaga</taxon>
        <taxon>Cucujiformia</taxon>
        <taxon>Tenebrionidae</taxon>
        <taxon>Zophobas</taxon>
    </lineage>
</organism>
<proteinExistence type="predicted"/>
<comment type="caution">
    <text evidence="1">The sequence shown here is derived from an EMBL/GenBank/DDBJ whole genome shotgun (WGS) entry which is preliminary data.</text>
</comment>
<gene>
    <name evidence="1" type="ORF">Zmor_016888</name>
</gene>
<dbReference type="EMBL" id="JALNTZ010000005">
    <property type="protein sequence ID" value="KAJ3650809.1"/>
    <property type="molecule type" value="Genomic_DNA"/>
</dbReference>
<reference evidence="1" key="1">
    <citation type="journal article" date="2023" name="G3 (Bethesda)">
        <title>Whole genome assemblies of Zophobas morio and Tenebrio molitor.</title>
        <authorList>
            <person name="Kaur S."/>
            <person name="Stinson S.A."/>
            <person name="diCenzo G.C."/>
        </authorList>
    </citation>
    <scope>NUCLEOTIDE SEQUENCE</scope>
    <source>
        <strain evidence="1">QUZm001</strain>
    </source>
</reference>
<dbReference type="AlphaFoldDB" id="A0AA38I8K3"/>
<evidence type="ECO:0000313" key="1">
    <source>
        <dbReference type="EMBL" id="KAJ3650809.1"/>
    </source>
</evidence>
<dbReference type="Proteomes" id="UP001168821">
    <property type="component" value="Unassembled WGS sequence"/>
</dbReference>
<sequence>MKLIPVNYFGFTAMDRRFSSPMLPWIVSEIRKREYSEKVRPAGAPGLRRVELLCKSVRPGLSGVERRKLRRGARGLIVFCCTYHCW</sequence>
<name>A0AA38I8K3_9CUCU</name>